<keyword evidence="3" id="KW-1185">Reference proteome</keyword>
<name>A0AAE0SE89_9BIVA</name>
<feature type="compositionally biased region" description="Polar residues" evidence="1">
    <location>
        <begin position="543"/>
        <end position="557"/>
    </location>
</feature>
<evidence type="ECO:0000313" key="2">
    <source>
        <dbReference type="EMBL" id="KAK3590420.1"/>
    </source>
</evidence>
<feature type="region of interest" description="Disordered" evidence="1">
    <location>
        <begin position="457"/>
        <end position="477"/>
    </location>
</feature>
<feature type="non-terminal residue" evidence="2">
    <location>
        <position position="1"/>
    </location>
</feature>
<feature type="compositionally biased region" description="Basic and acidic residues" evidence="1">
    <location>
        <begin position="387"/>
        <end position="397"/>
    </location>
</feature>
<feature type="region of interest" description="Disordered" evidence="1">
    <location>
        <begin position="520"/>
        <end position="558"/>
    </location>
</feature>
<dbReference type="AlphaFoldDB" id="A0AAE0SE89"/>
<feature type="region of interest" description="Disordered" evidence="1">
    <location>
        <begin position="611"/>
        <end position="639"/>
    </location>
</feature>
<feature type="compositionally biased region" description="Basic and acidic residues" evidence="1">
    <location>
        <begin position="414"/>
        <end position="424"/>
    </location>
</feature>
<accession>A0AAE0SE89</accession>
<feature type="compositionally biased region" description="Polar residues" evidence="1">
    <location>
        <begin position="400"/>
        <end position="413"/>
    </location>
</feature>
<feature type="compositionally biased region" description="Polar residues" evidence="1">
    <location>
        <begin position="134"/>
        <end position="147"/>
    </location>
</feature>
<proteinExistence type="predicted"/>
<sequence>MNFHKDLRRHGDVFLGKSLDLHRLKFMRKSEMDPKTQHEFKNASSELDRRVDQWYKEHKYNVGIINKHQEILLKSKTDLQKEKRRIQRDEYIREQEIIRTKLEKIRLRFLMRRVIGKFKDNVRKKKKKRKVKASSLSESVNDPNDTITTDHRQGEDCHDQQSTIHALEPIPEEDEGSISGFTRGSVRDQSFRSFNTSRAYVSMKNTLGGTNEKHIMTLSSDPTENSGGELASRENLTLANLEKLNLKSNKFNEFENVPSTQIEVSILVPGREKAESNFGHCSTSLDSESTTDRGSEAWIDSSEDCTSDSVHSVFDAESEELSYTYGKIHDGLASKRLKDLPRVLNHPYHEYQSRPKNERISAIGIVRDQEVQSKRRLPYYQIMHSKDTNSRHNDSKRHIQSAQEQRCTPWTTRDSVKQRSHDNVKDHMRRHDHIVNLKDESKHMTVYGVKADTSEKTTGLATRTIPPNSPKQQMLGSSKGNLSLLMVNLRRSKASKRMKKKSVDLASPRDRLELIVIPPIPTSMKEEKSEKRRKSLETKSSLDTSRLQADRSQISSNKAKYKREKLLRKEKMEFLEQRIKIRQFIEKFETDWRSTHNSVTSDSCLPELQEPVQTIHRRPLKRSQTWDLESPQRKIAPPK</sequence>
<protein>
    <submittedName>
        <fullName evidence="2">Uncharacterized protein</fullName>
    </submittedName>
</protein>
<reference evidence="2" key="3">
    <citation type="submission" date="2023-05" db="EMBL/GenBank/DDBJ databases">
        <authorList>
            <person name="Smith C.H."/>
        </authorList>
    </citation>
    <scope>NUCLEOTIDE SEQUENCE</scope>
    <source>
        <strain evidence="2">CHS0354</strain>
        <tissue evidence="2">Mantle</tissue>
    </source>
</reference>
<reference evidence="2" key="1">
    <citation type="journal article" date="2021" name="Genome Biol. Evol.">
        <title>A High-Quality Reference Genome for a Parasitic Bivalve with Doubly Uniparental Inheritance (Bivalvia: Unionida).</title>
        <authorList>
            <person name="Smith C.H."/>
        </authorList>
    </citation>
    <scope>NUCLEOTIDE SEQUENCE</scope>
    <source>
        <strain evidence="2">CHS0354</strain>
    </source>
</reference>
<evidence type="ECO:0000256" key="1">
    <source>
        <dbReference type="SAM" id="MobiDB-lite"/>
    </source>
</evidence>
<reference evidence="2" key="2">
    <citation type="journal article" date="2021" name="Genome Biol. Evol.">
        <title>Developing a high-quality reference genome for a parasitic bivalve with doubly uniparental inheritance (Bivalvia: Unionida).</title>
        <authorList>
            <person name="Smith C.H."/>
        </authorList>
    </citation>
    <scope>NUCLEOTIDE SEQUENCE</scope>
    <source>
        <strain evidence="2">CHS0354</strain>
        <tissue evidence="2">Mantle</tissue>
    </source>
</reference>
<dbReference type="Proteomes" id="UP001195483">
    <property type="component" value="Unassembled WGS sequence"/>
</dbReference>
<dbReference type="EMBL" id="JAEAOA010000717">
    <property type="protein sequence ID" value="KAK3590420.1"/>
    <property type="molecule type" value="Genomic_DNA"/>
</dbReference>
<evidence type="ECO:0000313" key="3">
    <source>
        <dbReference type="Proteomes" id="UP001195483"/>
    </source>
</evidence>
<gene>
    <name evidence="2" type="ORF">CHS0354_011757</name>
</gene>
<comment type="caution">
    <text evidence="2">The sequence shown here is derived from an EMBL/GenBank/DDBJ whole genome shotgun (WGS) entry which is preliminary data.</text>
</comment>
<feature type="region of interest" description="Disordered" evidence="1">
    <location>
        <begin position="125"/>
        <end position="155"/>
    </location>
</feature>
<feature type="region of interest" description="Disordered" evidence="1">
    <location>
        <begin position="387"/>
        <end position="424"/>
    </location>
</feature>
<organism evidence="2 3">
    <name type="scientific">Potamilus streckersoni</name>
    <dbReference type="NCBI Taxonomy" id="2493646"/>
    <lineage>
        <taxon>Eukaryota</taxon>
        <taxon>Metazoa</taxon>
        <taxon>Spiralia</taxon>
        <taxon>Lophotrochozoa</taxon>
        <taxon>Mollusca</taxon>
        <taxon>Bivalvia</taxon>
        <taxon>Autobranchia</taxon>
        <taxon>Heteroconchia</taxon>
        <taxon>Palaeoheterodonta</taxon>
        <taxon>Unionida</taxon>
        <taxon>Unionoidea</taxon>
        <taxon>Unionidae</taxon>
        <taxon>Ambleminae</taxon>
        <taxon>Lampsilini</taxon>
        <taxon>Potamilus</taxon>
    </lineage>
</organism>